<dbReference type="PIRSF" id="PIRSF002162">
    <property type="entry name" value="Ribosomal_L6"/>
    <property type="match status" value="1"/>
</dbReference>
<dbReference type="InterPro" id="IPR000702">
    <property type="entry name" value="Ribosomal_uL6-like"/>
</dbReference>
<dbReference type="GO" id="GO:0003735">
    <property type="term" value="F:structural constituent of ribosome"/>
    <property type="evidence" value="ECO:0007669"/>
    <property type="project" value="InterPro"/>
</dbReference>
<evidence type="ECO:0000313" key="6">
    <source>
        <dbReference type="EMBL" id="QES95292.1"/>
    </source>
</evidence>
<dbReference type="EMBL" id="MG273660">
    <property type="protein sequence ID" value="QES95292.1"/>
    <property type="molecule type" value="Genomic_DNA"/>
</dbReference>
<evidence type="ECO:0000256" key="1">
    <source>
        <dbReference type="ARBA" id="ARBA00009356"/>
    </source>
</evidence>
<name>A0A5J6DUR6_9STRA</name>
<dbReference type="InterPro" id="IPR036789">
    <property type="entry name" value="Ribosomal_uL6-like_a/b-dom_sf"/>
</dbReference>
<dbReference type="GO" id="GO:0006412">
    <property type="term" value="P:translation"/>
    <property type="evidence" value="ECO:0007669"/>
    <property type="project" value="InterPro"/>
</dbReference>
<feature type="domain" description="Large ribosomal subunit protein uL6 alpha-beta" evidence="5">
    <location>
        <begin position="11"/>
        <end position="80"/>
    </location>
</feature>
<dbReference type="GO" id="GO:1990904">
    <property type="term" value="C:ribonucleoprotein complex"/>
    <property type="evidence" value="ECO:0007669"/>
    <property type="project" value="UniProtKB-KW"/>
</dbReference>
<dbReference type="PRINTS" id="PR00059">
    <property type="entry name" value="RIBOSOMALL6"/>
</dbReference>
<evidence type="ECO:0000256" key="3">
    <source>
        <dbReference type="ARBA" id="ARBA00023274"/>
    </source>
</evidence>
<dbReference type="GO" id="GO:0019843">
    <property type="term" value="F:rRNA binding"/>
    <property type="evidence" value="ECO:0007669"/>
    <property type="project" value="InterPro"/>
</dbReference>
<sequence>MSRVGKKPIIIPVNVIVKLYKNFIIIKGKYGILVKKIPFELKIIQKNNSLTIILLKNTKYFKSLYGLYRMLIYNMIKGVSTLFYKTLYLTGVGYKALIKDKKLILSLGYSHTLNYTIPNGIFIEIIKNNTIILKSINNEKLGTFASKIKANRYPDPYKGIGILFKNEKINYKSGKIGKNTK</sequence>
<evidence type="ECO:0000259" key="5">
    <source>
        <dbReference type="Pfam" id="PF00347"/>
    </source>
</evidence>
<proteinExistence type="inferred from homology"/>
<keyword evidence="6" id="KW-0934">Plastid</keyword>
<gene>
    <name evidence="6" type="primary">rpl6</name>
</gene>
<dbReference type="PANTHER" id="PTHR11655:SF14">
    <property type="entry name" value="LARGE RIBOSOMAL SUBUNIT PROTEIN UL6M"/>
    <property type="match status" value="1"/>
</dbReference>
<organism evidence="6">
    <name type="scientific">Nitzschia sp.</name>
    <name type="common">in: diatoms</name>
    <dbReference type="NCBI Taxonomy" id="1884248"/>
    <lineage>
        <taxon>Eukaryota</taxon>
        <taxon>Sar</taxon>
        <taxon>Stramenopiles</taxon>
        <taxon>Ochrophyta</taxon>
        <taxon>Bacillariophyta</taxon>
        <taxon>Bacillariophyceae</taxon>
        <taxon>Bacillariophycidae</taxon>
        <taxon>Bacillariales</taxon>
        <taxon>Bacillariaceae</taxon>
        <taxon>Nitzschia</taxon>
    </lineage>
</organism>
<accession>A0A5J6DUR6</accession>
<geneLocation type="plastid" evidence="6"/>
<keyword evidence="3 4" id="KW-0687">Ribonucleoprotein</keyword>
<dbReference type="InterPro" id="IPR019906">
    <property type="entry name" value="Ribosomal_uL6_bac-type"/>
</dbReference>
<dbReference type="SUPFAM" id="SSF56053">
    <property type="entry name" value="Ribosomal protein L6"/>
    <property type="match status" value="2"/>
</dbReference>
<keyword evidence="2 4" id="KW-0689">Ribosomal protein</keyword>
<dbReference type="GO" id="GO:0005840">
    <property type="term" value="C:ribosome"/>
    <property type="evidence" value="ECO:0007669"/>
    <property type="project" value="UniProtKB-KW"/>
</dbReference>
<reference evidence="6" key="1">
    <citation type="journal article" date="2019" name="Am. J. Bot.">
        <title>A single loss of photosynthesis in the diatom order Bacillariales (Bacillariophyta).</title>
        <authorList>
            <person name="Onyshchenko A."/>
            <person name="Ruck E.C."/>
            <person name="Nakov T."/>
            <person name="Alverson A.J."/>
        </authorList>
    </citation>
    <scope>NUCLEOTIDE SEQUENCE</scope>
    <source>
        <strain evidence="6">Nitz4</strain>
    </source>
</reference>
<protein>
    <submittedName>
        <fullName evidence="6">Ribosomal protein L6</fullName>
    </submittedName>
</protein>
<evidence type="ECO:0000256" key="4">
    <source>
        <dbReference type="RuleBase" id="RU003869"/>
    </source>
</evidence>
<dbReference type="PANTHER" id="PTHR11655">
    <property type="entry name" value="60S/50S RIBOSOMAL PROTEIN L6/L9"/>
    <property type="match status" value="1"/>
</dbReference>
<comment type="similarity">
    <text evidence="1 4">Belongs to the universal ribosomal protein uL6 family.</text>
</comment>
<dbReference type="InterPro" id="IPR020040">
    <property type="entry name" value="Ribosomal_uL6_a/b-dom"/>
</dbReference>
<feature type="domain" description="Large ribosomal subunit protein uL6 alpha-beta" evidence="5">
    <location>
        <begin position="91"/>
        <end position="163"/>
    </location>
</feature>
<dbReference type="AlphaFoldDB" id="A0A5J6DUR6"/>
<dbReference type="Pfam" id="PF00347">
    <property type="entry name" value="Ribosomal_L6"/>
    <property type="match status" value="2"/>
</dbReference>
<evidence type="ECO:0000256" key="2">
    <source>
        <dbReference type="ARBA" id="ARBA00022980"/>
    </source>
</evidence>
<dbReference type="Gene3D" id="3.90.930.12">
    <property type="entry name" value="Ribosomal protein L6, alpha-beta domain"/>
    <property type="match status" value="2"/>
</dbReference>
<dbReference type="NCBIfam" id="TIGR03654">
    <property type="entry name" value="L6_bact"/>
    <property type="match status" value="1"/>
</dbReference>